<dbReference type="InterPro" id="IPR036097">
    <property type="entry name" value="HisK_dim/P_sf"/>
</dbReference>
<keyword evidence="3" id="KW-0597">Phosphoprotein</keyword>
<reference evidence="9 10" key="1">
    <citation type="journal article" date="2013" name="PLoS ONE">
        <title>Assembly-driven community genomics of a hypersaline microbial ecosystem.</title>
        <authorList>
            <person name="Podell S."/>
            <person name="Ugalde J.A."/>
            <person name="Narasingarao P."/>
            <person name="Banfield J.F."/>
            <person name="Heidelberg K.B."/>
            <person name="Allen E.E."/>
        </authorList>
    </citation>
    <scope>NUCLEOTIDE SEQUENCE [LARGE SCALE GENOMIC DNA]</scope>
    <source>
        <strain evidence="10">J07HQW2</strain>
    </source>
</reference>
<dbReference type="SUPFAM" id="SSF55874">
    <property type="entry name" value="ATPase domain of HSP90 chaperone/DNA topoisomerase II/histidine kinase"/>
    <property type="match status" value="1"/>
</dbReference>
<dbReference type="RefSeq" id="WP_021054425.1">
    <property type="nucleotide sequence ID" value="NZ_KE356561.1"/>
</dbReference>
<dbReference type="Gene3D" id="3.30.450.20">
    <property type="entry name" value="PAS domain"/>
    <property type="match status" value="1"/>
</dbReference>
<dbReference type="SUPFAM" id="SSF55785">
    <property type="entry name" value="PYP-like sensor domain (PAS domain)"/>
    <property type="match status" value="1"/>
</dbReference>
<dbReference type="EC" id="2.7.13.3" evidence="2"/>
<dbReference type="PANTHER" id="PTHR43711">
    <property type="entry name" value="TWO-COMPONENT HISTIDINE KINASE"/>
    <property type="match status" value="1"/>
</dbReference>
<evidence type="ECO:0000313" key="9">
    <source>
        <dbReference type="EMBL" id="ERG94934.1"/>
    </source>
</evidence>
<evidence type="ECO:0000256" key="1">
    <source>
        <dbReference type="ARBA" id="ARBA00000085"/>
    </source>
</evidence>
<evidence type="ECO:0000256" key="4">
    <source>
        <dbReference type="ARBA" id="ARBA00022679"/>
    </source>
</evidence>
<dbReference type="Gene3D" id="3.30.565.10">
    <property type="entry name" value="Histidine kinase-like ATPase, C-terminal domain"/>
    <property type="match status" value="1"/>
</dbReference>
<dbReference type="InterPro" id="IPR005467">
    <property type="entry name" value="His_kinase_dom"/>
</dbReference>
<dbReference type="InterPro" id="IPR035965">
    <property type="entry name" value="PAS-like_dom_sf"/>
</dbReference>
<proteinExistence type="predicted"/>
<sequence>MNHHNQNNIETEPFDELADSIEVGVAIYGQSGRYIYVNQSYAELFDVTPSELNTKSLWEVVTEIGADDFDEYWISFEDGETRKTETIHKYNNQEVPVASTTTQRSINDTVYHFETVTDISESKHEAQVSNGQGQLLGNFAGVVCHDLRNPLSVAQGYIDVLQDDIDRGELQLADDALNRMSVLITEFLRLAQDSEINEMSSVSLETAVEHAWKNVEAKRAVLRTPETDAQIVANESYLQQLLENLLRNAIKHEGPEVDVSIDTTEDGFYVADDGSGISPNKHNRIFETGYTVEEDGTGFGLSIVQQIVTIHDWDIGVTKSSDDGARFDITNVEFDE</sequence>
<dbReference type="PROSITE" id="PS50112">
    <property type="entry name" value="PAS"/>
    <property type="match status" value="1"/>
</dbReference>
<dbReference type="InterPro" id="IPR013656">
    <property type="entry name" value="PAS_4"/>
</dbReference>
<keyword evidence="4" id="KW-0808">Transferase</keyword>
<dbReference type="SMART" id="SM00091">
    <property type="entry name" value="PAS"/>
    <property type="match status" value="1"/>
</dbReference>
<dbReference type="AlphaFoldDB" id="U1MWX2"/>
<evidence type="ECO:0000256" key="2">
    <source>
        <dbReference type="ARBA" id="ARBA00012438"/>
    </source>
</evidence>
<dbReference type="SMART" id="SM00387">
    <property type="entry name" value="HATPase_c"/>
    <property type="match status" value="1"/>
</dbReference>
<dbReference type="PANTHER" id="PTHR43711:SF1">
    <property type="entry name" value="HISTIDINE KINASE 1"/>
    <property type="match status" value="1"/>
</dbReference>
<feature type="domain" description="PAS" evidence="8">
    <location>
        <begin position="10"/>
        <end position="68"/>
    </location>
</feature>
<dbReference type="Pfam" id="PF08448">
    <property type="entry name" value="PAS_4"/>
    <property type="match status" value="1"/>
</dbReference>
<keyword evidence="5 9" id="KW-0418">Kinase</keyword>
<evidence type="ECO:0000259" key="8">
    <source>
        <dbReference type="PROSITE" id="PS50112"/>
    </source>
</evidence>
<dbReference type="CDD" id="cd00075">
    <property type="entry name" value="HATPase"/>
    <property type="match status" value="1"/>
</dbReference>
<dbReference type="NCBIfam" id="TIGR00229">
    <property type="entry name" value="sensory_box"/>
    <property type="match status" value="1"/>
</dbReference>
<feature type="domain" description="Histidine kinase" evidence="7">
    <location>
        <begin position="142"/>
        <end position="330"/>
    </location>
</feature>
<comment type="catalytic activity">
    <reaction evidence="1">
        <text>ATP + protein L-histidine = ADP + protein N-phospho-L-histidine.</text>
        <dbReference type="EC" id="2.7.13.3"/>
    </reaction>
</comment>
<dbReference type="STRING" id="1238425.J07HQW2_01376"/>
<dbReference type="InterPro" id="IPR036890">
    <property type="entry name" value="HATPase_C_sf"/>
</dbReference>
<protein>
    <recommendedName>
        <fullName evidence="2">histidine kinase</fullName>
        <ecNumber evidence="2">2.7.13.3</ecNumber>
    </recommendedName>
</protein>
<dbReference type="Gene3D" id="1.10.287.130">
    <property type="match status" value="1"/>
</dbReference>
<dbReference type="Proteomes" id="UP000030710">
    <property type="component" value="Unassembled WGS sequence"/>
</dbReference>
<dbReference type="HOGENOM" id="CLU_000445_114_58_2"/>
<dbReference type="InterPro" id="IPR004358">
    <property type="entry name" value="Sig_transdc_His_kin-like_C"/>
</dbReference>
<dbReference type="SMART" id="SM00388">
    <property type="entry name" value="HisKA"/>
    <property type="match status" value="1"/>
</dbReference>
<dbReference type="EMBL" id="KE356561">
    <property type="protein sequence ID" value="ERG94934.1"/>
    <property type="molecule type" value="Genomic_DNA"/>
</dbReference>
<dbReference type="GO" id="GO:0000155">
    <property type="term" value="F:phosphorelay sensor kinase activity"/>
    <property type="evidence" value="ECO:0007669"/>
    <property type="project" value="InterPro"/>
</dbReference>
<dbReference type="InterPro" id="IPR003594">
    <property type="entry name" value="HATPase_dom"/>
</dbReference>
<evidence type="ECO:0000313" key="10">
    <source>
        <dbReference type="Proteomes" id="UP000030710"/>
    </source>
</evidence>
<dbReference type="PRINTS" id="PR00344">
    <property type="entry name" value="BCTRLSENSOR"/>
</dbReference>
<dbReference type="CDD" id="cd00130">
    <property type="entry name" value="PAS"/>
    <property type="match status" value="1"/>
</dbReference>
<dbReference type="PROSITE" id="PS50109">
    <property type="entry name" value="HIS_KIN"/>
    <property type="match status" value="1"/>
</dbReference>
<dbReference type="eggNOG" id="arCOG02331">
    <property type="taxonomic scope" value="Archaea"/>
</dbReference>
<evidence type="ECO:0000256" key="6">
    <source>
        <dbReference type="ARBA" id="ARBA00023012"/>
    </source>
</evidence>
<accession>U1MWX2</accession>
<evidence type="ECO:0000256" key="3">
    <source>
        <dbReference type="ARBA" id="ARBA00022553"/>
    </source>
</evidence>
<keyword evidence="6" id="KW-0902">Two-component regulatory system</keyword>
<dbReference type="InterPro" id="IPR000014">
    <property type="entry name" value="PAS"/>
</dbReference>
<evidence type="ECO:0000256" key="5">
    <source>
        <dbReference type="ARBA" id="ARBA00022777"/>
    </source>
</evidence>
<dbReference type="SUPFAM" id="SSF47384">
    <property type="entry name" value="Homodimeric domain of signal transducing histidine kinase"/>
    <property type="match status" value="1"/>
</dbReference>
<evidence type="ECO:0000259" key="7">
    <source>
        <dbReference type="PROSITE" id="PS50109"/>
    </source>
</evidence>
<dbReference type="InterPro" id="IPR050736">
    <property type="entry name" value="Sensor_HK_Regulatory"/>
</dbReference>
<organism evidence="9 10">
    <name type="scientific">Haloquadratum walsbyi J07HQW2</name>
    <dbReference type="NCBI Taxonomy" id="1238425"/>
    <lineage>
        <taxon>Archaea</taxon>
        <taxon>Methanobacteriati</taxon>
        <taxon>Methanobacteriota</taxon>
        <taxon>Stenosarchaea group</taxon>
        <taxon>Halobacteria</taxon>
        <taxon>Halobacteriales</taxon>
        <taxon>Haloferacaceae</taxon>
        <taxon>Haloquadratum</taxon>
    </lineage>
</organism>
<dbReference type="InterPro" id="IPR003661">
    <property type="entry name" value="HisK_dim/P_dom"/>
</dbReference>
<name>U1MWX2_9EURY</name>
<dbReference type="Pfam" id="PF00512">
    <property type="entry name" value="HisKA"/>
    <property type="match status" value="1"/>
</dbReference>
<dbReference type="CDD" id="cd00082">
    <property type="entry name" value="HisKA"/>
    <property type="match status" value="1"/>
</dbReference>
<gene>
    <name evidence="9" type="ORF">J07HQW2_01376</name>
</gene>
<dbReference type="Pfam" id="PF02518">
    <property type="entry name" value="HATPase_c"/>
    <property type="match status" value="1"/>
</dbReference>